<dbReference type="InterPro" id="IPR034227">
    <property type="entry name" value="CuRO_UO_II"/>
</dbReference>
<evidence type="ECO:0000256" key="14">
    <source>
        <dbReference type="ARBA" id="ARBA00023288"/>
    </source>
</evidence>
<dbReference type="InterPro" id="IPR045187">
    <property type="entry name" value="CcO_II"/>
</dbReference>
<feature type="domain" description="Cytochrome oxidase subunit II transmembrane region profile" evidence="18">
    <location>
        <begin position="16"/>
        <end position="113"/>
    </location>
</feature>
<dbReference type="CDD" id="cd04212">
    <property type="entry name" value="CuRO_UO_II"/>
    <property type="match status" value="1"/>
</dbReference>
<comment type="subcellular location">
    <subcellularLocation>
        <location evidence="2">Cell membrane</location>
        <topology evidence="2">Multi-pass membrane protein</topology>
    </subcellularLocation>
    <subcellularLocation>
        <location evidence="1">Periplasm</location>
    </subcellularLocation>
</comment>
<dbReference type="EMBL" id="OANS01000001">
    <property type="protein sequence ID" value="SNX28073.1"/>
    <property type="molecule type" value="Genomic_DNA"/>
</dbReference>
<keyword evidence="11 15" id="KW-0560">Oxidoreductase</keyword>
<evidence type="ECO:0000256" key="9">
    <source>
        <dbReference type="ARBA" id="ARBA00022982"/>
    </source>
</evidence>
<keyword evidence="13" id="KW-0564">Palmitate</keyword>
<dbReference type="GO" id="GO:0009486">
    <property type="term" value="F:cytochrome bo3 ubiquinol oxidase activity"/>
    <property type="evidence" value="ECO:0007669"/>
    <property type="project" value="InterPro"/>
</dbReference>
<dbReference type="RefSeq" id="WP_096672163.1">
    <property type="nucleotide sequence ID" value="NZ_OANS01000001.1"/>
</dbReference>
<evidence type="ECO:0000256" key="8">
    <source>
        <dbReference type="ARBA" id="ARBA00022729"/>
    </source>
</evidence>
<evidence type="ECO:0000259" key="18">
    <source>
        <dbReference type="PROSITE" id="PS50999"/>
    </source>
</evidence>
<keyword evidence="5 15" id="KW-1003">Cell membrane</keyword>
<evidence type="ECO:0000256" key="5">
    <source>
        <dbReference type="ARBA" id="ARBA00022475"/>
    </source>
</evidence>
<dbReference type="Gene3D" id="1.10.287.90">
    <property type="match status" value="1"/>
</dbReference>
<name>A0A240DYH9_9BURK</name>
<dbReference type="OrthoDB" id="9783445at2"/>
<keyword evidence="20" id="KW-1185">Reference proteome</keyword>
<evidence type="ECO:0000256" key="3">
    <source>
        <dbReference type="ARBA" id="ARBA00007866"/>
    </source>
</evidence>
<protein>
    <recommendedName>
        <fullName evidence="15">Ubiquinol oxidase subunit 2</fullName>
    </recommendedName>
</protein>
<evidence type="ECO:0000313" key="19">
    <source>
        <dbReference type="EMBL" id="SNX28073.1"/>
    </source>
</evidence>
<dbReference type="Proteomes" id="UP000218069">
    <property type="component" value="Unassembled WGS sequence"/>
</dbReference>
<evidence type="ECO:0000259" key="17">
    <source>
        <dbReference type="PROSITE" id="PS50857"/>
    </source>
</evidence>
<evidence type="ECO:0000313" key="20">
    <source>
        <dbReference type="Proteomes" id="UP000218069"/>
    </source>
</evidence>
<dbReference type="PIRSF" id="PIRSF000292">
    <property type="entry name" value="Ubi_od_II"/>
    <property type="match status" value="1"/>
</dbReference>
<dbReference type="SUPFAM" id="SSF81464">
    <property type="entry name" value="Cytochrome c oxidase subunit II-like, transmembrane region"/>
    <property type="match status" value="1"/>
</dbReference>
<keyword evidence="9 15" id="KW-0249">Electron transport</keyword>
<evidence type="ECO:0000256" key="16">
    <source>
        <dbReference type="SAM" id="Phobius"/>
    </source>
</evidence>
<keyword evidence="7 16" id="KW-0812">Transmembrane</keyword>
<keyword evidence="14" id="KW-0449">Lipoprotein</keyword>
<evidence type="ECO:0000256" key="4">
    <source>
        <dbReference type="ARBA" id="ARBA00022448"/>
    </source>
</evidence>
<evidence type="ECO:0000256" key="13">
    <source>
        <dbReference type="ARBA" id="ARBA00023139"/>
    </source>
</evidence>
<organism evidence="19 20">
    <name type="scientific">Polynucleobacter meluiroseus</name>
    <dbReference type="NCBI Taxonomy" id="1938814"/>
    <lineage>
        <taxon>Bacteria</taxon>
        <taxon>Pseudomonadati</taxon>
        <taxon>Pseudomonadota</taxon>
        <taxon>Betaproteobacteria</taxon>
        <taxon>Burkholderiales</taxon>
        <taxon>Burkholderiaceae</taxon>
        <taxon>Polynucleobacter</taxon>
    </lineage>
</organism>
<evidence type="ECO:0000256" key="2">
    <source>
        <dbReference type="ARBA" id="ARBA00004651"/>
    </source>
</evidence>
<evidence type="ECO:0000256" key="1">
    <source>
        <dbReference type="ARBA" id="ARBA00004418"/>
    </source>
</evidence>
<dbReference type="InterPro" id="IPR006333">
    <property type="entry name" value="Cyt_o_ubiquinol_oxidase_su2"/>
</dbReference>
<dbReference type="GO" id="GO:0042773">
    <property type="term" value="P:ATP synthesis coupled electron transport"/>
    <property type="evidence" value="ECO:0007669"/>
    <property type="project" value="TreeGrafter"/>
</dbReference>
<feature type="domain" description="Cytochrome oxidase subunit II copper A binding" evidence="17">
    <location>
        <begin position="128"/>
        <end position="240"/>
    </location>
</feature>
<gene>
    <name evidence="19" type="ORF">SAMN06295945_0393</name>
</gene>
<comment type="similarity">
    <text evidence="3 15">Belongs to the cytochrome c oxidase subunit 2 family.</text>
</comment>
<dbReference type="InterPro" id="IPR008972">
    <property type="entry name" value="Cupredoxin"/>
</dbReference>
<evidence type="ECO:0000256" key="7">
    <source>
        <dbReference type="ARBA" id="ARBA00022692"/>
    </source>
</evidence>
<dbReference type="InterPro" id="IPR011759">
    <property type="entry name" value="Cyt_c_oxidase_su2_TM_dom"/>
</dbReference>
<keyword evidence="6 15" id="KW-0679">Respiratory chain</keyword>
<dbReference type="NCBIfam" id="TIGR01433">
    <property type="entry name" value="CyoA"/>
    <property type="match status" value="1"/>
</dbReference>
<reference evidence="20" key="1">
    <citation type="submission" date="2017-08" db="EMBL/GenBank/DDBJ databases">
        <authorList>
            <person name="Varghese N."/>
            <person name="Submissions S."/>
        </authorList>
    </citation>
    <scope>NUCLEOTIDE SEQUENCE [LARGE SCALE GENOMIC DNA]</scope>
    <source>
        <strain evidence="20">AP-Melu-1000-B4</strain>
    </source>
</reference>
<dbReference type="InterPro" id="IPR010514">
    <property type="entry name" value="COX_ARM"/>
</dbReference>
<dbReference type="AlphaFoldDB" id="A0A240DYH9"/>
<evidence type="ECO:0000256" key="11">
    <source>
        <dbReference type="ARBA" id="ARBA00023002"/>
    </source>
</evidence>
<feature type="transmembrane region" description="Helical" evidence="16">
    <location>
        <begin position="38"/>
        <end position="64"/>
    </location>
</feature>
<proteinExistence type="inferred from homology"/>
<evidence type="ECO:0000256" key="6">
    <source>
        <dbReference type="ARBA" id="ARBA00022660"/>
    </source>
</evidence>
<evidence type="ECO:0000256" key="12">
    <source>
        <dbReference type="ARBA" id="ARBA00023136"/>
    </source>
</evidence>
<keyword evidence="12 15" id="KW-0472">Membrane</keyword>
<evidence type="ECO:0000256" key="15">
    <source>
        <dbReference type="PIRNR" id="PIRNR000292"/>
    </source>
</evidence>
<dbReference type="PROSITE" id="PS50999">
    <property type="entry name" value="COX2_TM"/>
    <property type="match status" value="1"/>
</dbReference>
<keyword evidence="4 15" id="KW-0813">Transport</keyword>
<keyword evidence="10 16" id="KW-1133">Transmembrane helix</keyword>
<dbReference type="InterPro" id="IPR002429">
    <property type="entry name" value="CcO_II-like_C"/>
</dbReference>
<dbReference type="PANTHER" id="PTHR22888">
    <property type="entry name" value="CYTOCHROME C OXIDASE, SUBUNIT II"/>
    <property type="match status" value="1"/>
</dbReference>
<dbReference type="Gene3D" id="2.60.40.420">
    <property type="entry name" value="Cupredoxins - blue copper proteins"/>
    <property type="match status" value="1"/>
</dbReference>
<dbReference type="GO" id="GO:0016682">
    <property type="term" value="F:oxidoreductase activity, acting on diphenols and related substances as donors, oxygen as acceptor"/>
    <property type="evidence" value="ECO:0007669"/>
    <property type="project" value="InterPro"/>
</dbReference>
<dbReference type="GO" id="GO:0005507">
    <property type="term" value="F:copper ion binding"/>
    <property type="evidence" value="ECO:0007669"/>
    <property type="project" value="InterPro"/>
</dbReference>
<accession>A0A240DYH9</accession>
<dbReference type="GO" id="GO:0005886">
    <property type="term" value="C:plasma membrane"/>
    <property type="evidence" value="ECO:0007669"/>
    <property type="project" value="UniProtKB-SubCell"/>
</dbReference>
<dbReference type="Pfam" id="PF00116">
    <property type="entry name" value="COX2"/>
    <property type="match status" value="1"/>
</dbReference>
<dbReference type="GO" id="GO:0004129">
    <property type="term" value="F:cytochrome-c oxidase activity"/>
    <property type="evidence" value="ECO:0007669"/>
    <property type="project" value="UniProtKB-UniRule"/>
</dbReference>
<dbReference type="Pfam" id="PF06481">
    <property type="entry name" value="COX_ARM"/>
    <property type="match status" value="1"/>
</dbReference>
<dbReference type="InterPro" id="IPR036257">
    <property type="entry name" value="Cyt_c_oxidase_su2_TM_sf"/>
</dbReference>
<feature type="transmembrane region" description="Helical" evidence="16">
    <location>
        <begin position="85"/>
        <end position="104"/>
    </location>
</feature>
<evidence type="ECO:0000256" key="10">
    <source>
        <dbReference type="ARBA" id="ARBA00022989"/>
    </source>
</evidence>
<dbReference type="GO" id="GO:0042597">
    <property type="term" value="C:periplasmic space"/>
    <property type="evidence" value="ECO:0007669"/>
    <property type="project" value="UniProtKB-SubCell"/>
</dbReference>
<sequence>MTRKLSLLALLPLLALLNGCKMVVLFPSGDIARQQSHLLLVATCLMLIVIVPVIVMTIVFAWRYRASNQDAVYEPDWNHSTKLEFVIWGGPLLIIIALGLVTWITTHTLDPYRPLDRISANQPIPADVKPITVEVVALDWKWLFIYPEYGFATVNELAAPVNVPIRFKITASNVMNSFFIPSLAGQIYAMPGMETKLHAVMNEPGEYEGFSSNYSGAGYSHMRFKFLGLSQPDFDKWVQAGKASKNALSRESYLELVKPSIKDPVSFYGSVSPELYDAVINRCVDSKDMCQNQMMAIDAKGGLGLGGIDALASKPSPYASMFDGSSLKKQVVVSQLCTAQENTFRE</sequence>
<dbReference type="PROSITE" id="PS50857">
    <property type="entry name" value="COX2_CUA"/>
    <property type="match status" value="1"/>
</dbReference>
<dbReference type="SUPFAM" id="SSF49503">
    <property type="entry name" value="Cupredoxins"/>
    <property type="match status" value="1"/>
</dbReference>
<dbReference type="PANTHER" id="PTHR22888:SF18">
    <property type="entry name" value="CYTOCHROME BO(3) UBIQUINOL OXIDASE SUBUNIT 2"/>
    <property type="match status" value="1"/>
</dbReference>
<keyword evidence="8" id="KW-0732">Signal</keyword>